<evidence type="ECO:0000313" key="10">
    <source>
        <dbReference type="EMBL" id="SDQ32790.1"/>
    </source>
</evidence>
<dbReference type="InterPro" id="IPR000045">
    <property type="entry name" value="Prepilin_IV_endopep_pep"/>
</dbReference>
<evidence type="ECO:0000256" key="2">
    <source>
        <dbReference type="ARBA" id="ARBA00005801"/>
    </source>
</evidence>
<dbReference type="EMBL" id="FNJW01000008">
    <property type="protein sequence ID" value="SDQ32790.1"/>
    <property type="molecule type" value="Genomic_DNA"/>
</dbReference>
<dbReference type="PANTHER" id="PTHR30487">
    <property type="entry name" value="TYPE 4 PREPILIN-LIKE PROTEINS LEADER PEPTIDE-PROCESSING ENZYME"/>
    <property type="match status" value="1"/>
</dbReference>
<evidence type="ECO:0000259" key="9">
    <source>
        <dbReference type="Pfam" id="PF06750"/>
    </source>
</evidence>
<keyword evidence="5 7" id="KW-1133">Transmembrane helix</keyword>
<feature type="domain" description="Prepilin peptidase A24 N-terminal" evidence="9">
    <location>
        <begin position="13"/>
        <end position="93"/>
    </location>
</feature>
<reference evidence="11" key="1">
    <citation type="submission" date="2016-10" db="EMBL/GenBank/DDBJ databases">
        <authorList>
            <person name="Varghese N."/>
            <person name="Submissions S."/>
        </authorList>
    </citation>
    <scope>NUCLEOTIDE SEQUENCE [LARGE SCALE GENOMIC DNA]</scope>
    <source>
        <strain evidence="11">MPL-11</strain>
    </source>
</reference>
<feature type="transmembrane region" description="Helical" evidence="7">
    <location>
        <begin position="129"/>
        <end position="145"/>
    </location>
</feature>
<proteinExistence type="inferred from homology"/>
<keyword evidence="10" id="KW-0808">Transferase</keyword>
<dbReference type="Pfam" id="PF01478">
    <property type="entry name" value="Peptidase_A24"/>
    <property type="match status" value="1"/>
</dbReference>
<evidence type="ECO:0000256" key="1">
    <source>
        <dbReference type="ARBA" id="ARBA00004651"/>
    </source>
</evidence>
<dbReference type="RefSeq" id="WP_089977314.1">
    <property type="nucleotide sequence ID" value="NZ_CP084916.1"/>
</dbReference>
<comment type="similarity">
    <text evidence="2">Belongs to the peptidase A24 family.</text>
</comment>
<keyword evidence="3" id="KW-1003">Cell membrane</keyword>
<dbReference type="Proteomes" id="UP000199481">
    <property type="component" value="Unassembled WGS sequence"/>
</dbReference>
<feature type="transmembrane region" description="Helical" evidence="7">
    <location>
        <begin position="6"/>
        <end position="24"/>
    </location>
</feature>
<dbReference type="GO" id="GO:0005886">
    <property type="term" value="C:plasma membrane"/>
    <property type="evidence" value="ECO:0007669"/>
    <property type="project" value="UniProtKB-SubCell"/>
</dbReference>
<dbReference type="GO" id="GO:0008168">
    <property type="term" value="F:methyltransferase activity"/>
    <property type="evidence" value="ECO:0007669"/>
    <property type="project" value="UniProtKB-KW"/>
</dbReference>
<dbReference type="InterPro" id="IPR050882">
    <property type="entry name" value="Prepilin_peptidase/N-MTase"/>
</dbReference>
<dbReference type="OrthoDB" id="9789291at2"/>
<feature type="domain" description="Prepilin type IV endopeptidase peptidase" evidence="8">
    <location>
        <begin position="109"/>
        <end position="208"/>
    </location>
</feature>
<dbReference type="GO" id="GO:0006465">
    <property type="term" value="P:signal peptide processing"/>
    <property type="evidence" value="ECO:0007669"/>
    <property type="project" value="TreeGrafter"/>
</dbReference>
<comment type="subcellular location">
    <subcellularLocation>
        <location evidence="1">Cell membrane</location>
        <topology evidence="1">Multi-pass membrane protein</topology>
    </subcellularLocation>
</comment>
<organism evidence="10 11">
    <name type="scientific">Carnobacterium viridans</name>
    <dbReference type="NCBI Taxonomy" id="174587"/>
    <lineage>
        <taxon>Bacteria</taxon>
        <taxon>Bacillati</taxon>
        <taxon>Bacillota</taxon>
        <taxon>Bacilli</taxon>
        <taxon>Lactobacillales</taxon>
        <taxon>Carnobacteriaceae</taxon>
        <taxon>Carnobacterium</taxon>
    </lineage>
</organism>
<keyword evidence="6 7" id="KW-0472">Membrane</keyword>
<dbReference type="GO" id="GO:0032259">
    <property type="term" value="P:methylation"/>
    <property type="evidence" value="ECO:0007669"/>
    <property type="project" value="UniProtKB-KW"/>
</dbReference>
<evidence type="ECO:0000256" key="4">
    <source>
        <dbReference type="ARBA" id="ARBA00022692"/>
    </source>
</evidence>
<evidence type="ECO:0000256" key="6">
    <source>
        <dbReference type="ARBA" id="ARBA00023136"/>
    </source>
</evidence>
<dbReference type="PANTHER" id="PTHR30487:SF0">
    <property type="entry name" value="PREPILIN LEADER PEPTIDASE_N-METHYLTRANSFERASE-RELATED"/>
    <property type="match status" value="1"/>
</dbReference>
<keyword evidence="11" id="KW-1185">Reference proteome</keyword>
<dbReference type="GO" id="GO:0004190">
    <property type="term" value="F:aspartic-type endopeptidase activity"/>
    <property type="evidence" value="ECO:0007669"/>
    <property type="project" value="InterPro"/>
</dbReference>
<feature type="transmembrane region" description="Helical" evidence="7">
    <location>
        <begin position="222"/>
        <end position="239"/>
    </location>
</feature>
<sequence>MLISSLSLLIWFTGCCLGSFFMVIGSRVPIHQSIVFPRSHCTNCHHTLSIFELIPILSYLIQKGRCRDCQQKISVFYPLVELFMGFVFLFIFFTHLSFPAEGVFITGIVAFGLIFIISDSYYQLLPNNLMSLFFLWIFLGRLIIHPYPISFYLFSGLGFFSFFYLVYHFSSTPIGGGDVKLLGIIALLLGYHSSIVALLFASLSAILVYLPLMFSKKISYHHPIPFAPFIFLGTFIAYCL</sequence>
<dbReference type="InterPro" id="IPR010627">
    <property type="entry name" value="Prepilin_pept_A24_N"/>
</dbReference>
<evidence type="ECO:0000313" key="11">
    <source>
        <dbReference type="Proteomes" id="UP000199481"/>
    </source>
</evidence>
<feature type="transmembrane region" description="Helical" evidence="7">
    <location>
        <begin position="181"/>
        <end position="210"/>
    </location>
</feature>
<evidence type="ECO:0000256" key="3">
    <source>
        <dbReference type="ARBA" id="ARBA00022475"/>
    </source>
</evidence>
<evidence type="ECO:0000256" key="5">
    <source>
        <dbReference type="ARBA" id="ARBA00022989"/>
    </source>
</evidence>
<feature type="transmembrane region" description="Helical" evidence="7">
    <location>
        <begin position="75"/>
        <end position="96"/>
    </location>
</feature>
<accession>A0A1H0ZZH7</accession>
<gene>
    <name evidence="10" type="ORF">SAMN04487752_1809</name>
</gene>
<feature type="transmembrane region" description="Helical" evidence="7">
    <location>
        <begin position="151"/>
        <end position="169"/>
    </location>
</feature>
<feature type="transmembrane region" description="Helical" evidence="7">
    <location>
        <begin position="102"/>
        <end position="122"/>
    </location>
</feature>
<keyword evidence="10" id="KW-0489">Methyltransferase</keyword>
<dbReference type="Gene3D" id="1.20.120.1220">
    <property type="match status" value="1"/>
</dbReference>
<evidence type="ECO:0000256" key="7">
    <source>
        <dbReference type="SAM" id="Phobius"/>
    </source>
</evidence>
<evidence type="ECO:0000259" key="8">
    <source>
        <dbReference type="Pfam" id="PF01478"/>
    </source>
</evidence>
<name>A0A1H0ZZH7_9LACT</name>
<keyword evidence="4 7" id="KW-0812">Transmembrane</keyword>
<dbReference type="AlphaFoldDB" id="A0A1H0ZZH7"/>
<protein>
    <submittedName>
        <fullName evidence="10">Leader peptidase (Prepilin peptidase) / N-methyltransferase</fullName>
    </submittedName>
</protein>
<dbReference type="Pfam" id="PF06750">
    <property type="entry name" value="A24_N_bact"/>
    <property type="match status" value="1"/>
</dbReference>